<evidence type="ECO:0000256" key="1">
    <source>
        <dbReference type="SAM" id="MobiDB-lite"/>
    </source>
</evidence>
<dbReference type="Proteomes" id="UP000053144">
    <property type="component" value="Chromosome 2"/>
</dbReference>
<dbReference type="EMBL" id="CM003372">
    <property type="protein sequence ID" value="KOM34667.1"/>
    <property type="molecule type" value="Genomic_DNA"/>
</dbReference>
<accession>A0A0L9TW83</accession>
<name>A0A0L9TW83_PHAAN</name>
<reference evidence="3" key="1">
    <citation type="journal article" date="2015" name="Proc. Natl. Acad. Sci. U.S.A.">
        <title>Genome sequencing of adzuki bean (Vigna angularis) provides insight into high starch and low fat accumulation and domestication.</title>
        <authorList>
            <person name="Yang K."/>
            <person name="Tian Z."/>
            <person name="Chen C."/>
            <person name="Luo L."/>
            <person name="Zhao B."/>
            <person name="Wang Z."/>
            <person name="Yu L."/>
            <person name="Li Y."/>
            <person name="Sun Y."/>
            <person name="Li W."/>
            <person name="Chen Y."/>
            <person name="Li Y."/>
            <person name="Zhang Y."/>
            <person name="Ai D."/>
            <person name="Zhao J."/>
            <person name="Shang C."/>
            <person name="Ma Y."/>
            <person name="Wu B."/>
            <person name="Wang M."/>
            <person name="Gao L."/>
            <person name="Sun D."/>
            <person name="Zhang P."/>
            <person name="Guo F."/>
            <person name="Wang W."/>
            <person name="Li Y."/>
            <person name="Wang J."/>
            <person name="Varshney R.K."/>
            <person name="Wang J."/>
            <person name="Ling H.Q."/>
            <person name="Wan P."/>
        </authorList>
    </citation>
    <scope>NUCLEOTIDE SEQUENCE</scope>
    <source>
        <strain evidence="3">cv. Jingnong 6</strain>
    </source>
</reference>
<dbReference type="Gramene" id="KOM34667">
    <property type="protein sequence ID" value="KOM34667"/>
    <property type="gene ID" value="LR48_Vigan02g081700"/>
</dbReference>
<evidence type="ECO:0000313" key="3">
    <source>
        <dbReference type="Proteomes" id="UP000053144"/>
    </source>
</evidence>
<evidence type="ECO:0000313" key="2">
    <source>
        <dbReference type="EMBL" id="KOM34667.1"/>
    </source>
</evidence>
<protein>
    <submittedName>
        <fullName evidence="2">Uncharacterized protein</fullName>
    </submittedName>
</protein>
<feature type="region of interest" description="Disordered" evidence="1">
    <location>
        <begin position="63"/>
        <end position="82"/>
    </location>
</feature>
<gene>
    <name evidence="2" type="ORF">LR48_Vigan02g081700</name>
</gene>
<sequence>MCVNDNSSDVYVSTRSIPSIEQVFEMNLIKEVKWDRDGIRKGHKKCKRREATSIAQRQLPLSGTFKDPLAPLRGKNATDGQNRRNALTAERHFIGLWANFL</sequence>
<organism evidence="2 3">
    <name type="scientific">Phaseolus angularis</name>
    <name type="common">Azuki bean</name>
    <name type="synonym">Vigna angularis</name>
    <dbReference type="NCBI Taxonomy" id="3914"/>
    <lineage>
        <taxon>Eukaryota</taxon>
        <taxon>Viridiplantae</taxon>
        <taxon>Streptophyta</taxon>
        <taxon>Embryophyta</taxon>
        <taxon>Tracheophyta</taxon>
        <taxon>Spermatophyta</taxon>
        <taxon>Magnoliopsida</taxon>
        <taxon>eudicotyledons</taxon>
        <taxon>Gunneridae</taxon>
        <taxon>Pentapetalae</taxon>
        <taxon>rosids</taxon>
        <taxon>fabids</taxon>
        <taxon>Fabales</taxon>
        <taxon>Fabaceae</taxon>
        <taxon>Papilionoideae</taxon>
        <taxon>50 kb inversion clade</taxon>
        <taxon>NPAAA clade</taxon>
        <taxon>indigoferoid/millettioid clade</taxon>
        <taxon>Phaseoleae</taxon>
        <taxon>Vigna</taxon>
    </lineage>
</organism>
<dbReference type="AlphaFoldDB" id="A0A0L9TW83"/>
<proteinExistence type="predicted"/>